<reference evidence="1 2" key="1">
    <citation type="journal article" date="2014" name="Genome Announc.">
        <title>Draft Genome Sequence of Streptomyces roseochromogenes subsp. oscitans DS 12.976, Producer of the Aminocoumarin Antibiotic Clorobiocin.</title>
        <authorList>
            <person name="Ruckert C."/>
            <person name="Kalinowski J."/>
            <person name="Heide L."/>
            <person name="Apel A.K."/>
        </authorList>
    </citation>
    <scope>NUCLEOTIDE SEQUENCE [LARGE SCALE GENOMIC DNA]</scope>
    <source>
        <strain evidence="1 2">DS 12.976</strain>
    </source>
</reference>
<dbReference type="PATRIC" id="fig|1352936.5.peg.55"/>
<dbReference type="STRING" id="1352936.M878_00250"/>
<dbReference type="Proteomes" id="UP000017984">
    <property type="component" value="Chromosome"/>
</dbReference>
<comment type="caution">
    <text evidence="1">The sequence shown here is derived from an EMBL/GenBank/DDBJ whole genome shotgun (WGS) entry which is preliminary data.</text>
</comment>
<dbReference type="HOGENOM" id="CLU_2144490_0_0_11"/>
<accession>V6L6H2</accession>
<evidence type="ECO:0000313" key="1">
    <source>
        <dbReference type="EMBL" id="EST36809.1"/>
    </source>
</evidence>
<dbReference type="AlphaFoldDB" id="V6L6H2"/>
<keyword evidence="2" id="KW-1185">Reference proteome</keyword>
<protein>
    <submittedName>
        <fullName evidence="1">Uncharacterized protein</fullName>
    </submittedName>
</protein>
<dbReference type="EMBL" id="AWQX01000004">
    <property type="protein sequence ID" value="EST36809.1"/>
    <property type="molecule type" value="Genomic_DNA"/>
</dbReference>
<proteinExistence type="predicted"/>
<name>V6L6H2_STRRC</name>
<gene>
    <name evidence="1" type="ORF">M878_00250</name>
</gene>
<organism evidence="1 2">
    <name type="scientific">Streptomyces roseochromogenus subsp. oscitans DS 12.976</name>
    <dbReference type="NCBI Taxonomy" id="1352936"/>
    <lineage>
        <taxon>Bacteria</taxon>
        <taxon>Bacillati</taxon>
        <taxon>Actinomycetota</taxon>
        <taxon>Actinomycetes</taxon>
        <taxon>Kitasatosporales</taxon>
        <taxon>Streptomycetaceae</taxon>
        <taxon>Streptomyces</taxon>
    </lineage>
</organism>
<evidence type="ECO:0000313" key="2">
    <source>
        <dbReference type="Proteomes" id="UP000017984"/>
    </source>
</evidence>
<sequence length="112" mass="12285">MDLPFRSVRGKDVLRQVPRGLIHTYEAGFVQKRQGLQHRLGGVRRAQTAPLWLLSFPAQGSMLGRVEPVGSRTETRHREAMRLGSAGVFQLGRCAHVTAARPLVLCLSVSAG</sequence>